<evidence type="ECO:0000259" key="3">
    <source>
        <dbReference type="Pfam" id="PF00501"/>
    </source>
</evidence>
<reference evidence="5 6" key="1">
    <citation type="submission" date="2018-03" db="EMBL/GenBank/DDBJ databases">
        <title>Genomic Encyclopedia of Archaeal and Bacterial Type Strains, Phase II (KMG-II): from individual species to whole genera.</title>
        <authorList>
            <person name="Goeker M."/>
        </authorList>
    </citation>
    <scope>NUCLEOTIDE SEQUENCE [LARGE SCALE GENOMIC DNA]</scope>
    <source>
        <strain evidence="5 6">ATCC BAA-1496</strain>
    </source>
</reference>
<dbReference type="CDD" id="cd04433">
    <property type="entry name" value="AFD_class_I"/>
    <property type="match status" value="1"/>
</dbReference>
<evidence type="ECO:0000313" key="5">
    <source>
        <dbReference type="EMBL" id="PRY54693.1"/>
    </source>
</evidence>
<dbReference type="PANTHER" id="PTHR43201:SF5">
    <property type="entry name" value="MEDIUM-CHAIN ACYL-COA LIGASE ACSF2, MITOCHONDRIAL"/>
    <property type="match status" value="1"/>
</dbReference>
<dbReference type="EMBL" id="PVTI01000024">
    <property type="protein sequence ID" value="PRY54693.1"/>
    <property type="molecule type" value="Genomic_DNA"/>
</dbReference>
<dbReference type="GO" id="GO:0031956">
    <property type="term" value="F:medium-chain fatty acid-CoA ligase activity"/>
    <property type="evidence" value="ECO:0007669"/>
    <property type="project" value="TreeGrafter"/>
</dbReference>
<comment type="caution">
    <text evidence="5">The sequence shown here is derived from an EMBL/GenBank/DDBJ whole genome shotgun (WGS) entry which is preliminary data.</text>
</comment>
<organism evidence="5 6">
    <name type="scientific">Knoellia remsis</name>
    <dbReference type="NCBI Taxonomy" id="407159"/>
    <lineage>
        <taxon>Bacteria</taxon>
        <taxon>Bacillati</taxon>
        <taxon>Actinomycetota</taxon>
        <taxon>Actinomycetes</taxon>
        <taxon>Micrococcales</taxon>
        <taxon>Intrasporangiaceae</taxon>
        <taxon>Knoellia</taxon>
    </lineage>
</organism>
<dbReference type="OrthoDB" id="5240965at2"/>
<name>A0A2T0U9T1_9MICO</name>
<dbReference type="SUPFAM" id="SSF56801">
    <property type="entry name" value="Acetyl-CoA synthetase-like"/>
    <property type="match status" value="1"/>
</dbReference>
<dbReference type="InterPro" id="IPR025110">
    <property type="entry name" value="AMP-bd_C"/>
</dbReference>
<dbReference type="Gene3D" id="3.30.300.30">
    <property type="match status" value="1"/>
</dbReference>
<feature type="domain" description="AMP-dependent synthetase/ligase" evidence="3">
    <location>
        <begin position="48"/>
        <end position="219"/>
    </location>
</feature>
<dbReference type="InterPro" id="IPR000873">
    <property type="entry name" value="AMP-dep_synth/lig_dom"/>
</dbReference>
<dbReference type="InterPro" id="IPR045851">
    <property type="entry name" value="AMP-bd_C_sf"/>
</dbReference>
<proteinExistence type="inferred from homology"/>
<gene>
    <name evidence="5" type="ORF">BCF74_12427</name>
</gene>
<dbReference type="Pfam" id="PF13193">
    <property type="entry name" value="AMP-binding_C"/>
    <property type="match status" value="1"/>
</dbReference>
<comment type="similarity">
    <text evidence="1">Belongs to the ATP-dependent AMP-binding enzyme family.</text>
</comment>
<evidence type="ECO:0000256" key="1">
    <source>
        <dbReference type="ARBA" id="ARBA00006432"/>
    </source>
</evidence>
<keyword evidence="6" id="KW-1185">Reference proteome</keyword>
<dbReference type="InterPro" id="IPR042099">
    <property type="entry name" value="ANL_N_sf"/>
</dbReference>
<evidence type="ECO:0000259" key="4">
    <source>
        <dbReference type="Pfam" id="PF13193"/>
    </source>
</evidence>
<dbReference type="Pfam" id="PF00501">
    <property type="entry name" value="AMP-binding"/>
    <property type="match status" value="1"/>
</dbReference>
<protein>
    <submittedName>
        <fullName evidence="5">AMP-binding enzyme</fullName>
    </submittedName>
</protein>
<keyword evidence="2" id="KW-0436">Ligase</keyword>
<evidence type="ECO:0000256" key="2">
    <source>
        <dbReference type="ARBA" id="ARBA00022598"/>
    </source>
</evidence>
<dbReference type="GO" id="GO:0006631">
    <property type="term" value="P:fatty acid metabolic process"/>
    <property type="evidence" value="ECO:0007669"/>
    <property type="project" value="TreeGrafter"/>
</dbReference>
<accession>A0A2T0U9T1</accession>
<dbReference type="Gene3D" id="3.40.50.12780">
    <property type="entry name" value="N-terminal domain of ligase-like"/>
    <property type="match status" value="1"/>
</dbReference>
<dbReference type="AlphaFoldDB" id="A0A2T0U9T1"/>
<sequence>MPFLPSAGNPTCPCETVAGVRPSPSRLLLRELGILVGSGPTAHLELSTSGTTGTPRTVRRTLASWERSYEHVTALTGITGEDRVLVPSPPRSSLFAFALAHSAHVGAPTVPLERWSARLAAEAAATCTAAHLTPPMLSALLDRDLGALRTVVCAGGSLPRSTRQRATERGVTVVDYYGATELSFVAMRQDGRMSPFPEVEVELRQGAIWVRSPWVAQDYAVGEGPMTRDRVGWTTVGDRGRWSDDDGLVVLGRGDDAVTTGGATVLCGDVEVELLDLPAVRQAVVVGTPHPQLGAALEAVVVAAPGTDPRQLRSELSTRVAPTHLPRRWHLWDELPLTSRGVKVDRSAVRERLVAERHRGAAS</sequence>
<dbReference type="Proteomes" id="UP000237822">
    <property type="component" value="Unassembled WGS sequence"/>
</dbReference>
<evidence type="ECO:0000313" key="6">
    <source>
        <dbReference type="Proteomes" id="UP000237822"/>
    </source>
</evidence>
<feature type="domain" description="AMP-binding enzyme C-terminal" evidence="4">
    <location>
        <begin position="270"/>
        <end position="341"/>
    </location>
</feature>
<dbReference type="PANTHER" id="PTHR43201">
    <property type="entry name" value="ACYL-COA SYNTHETASE"/>
    <property type="match status" value="1"/>
</dbReference>